<accession>W7TLZ6</accession>
<evidence type="ECO:0000313" key="1">
    <source>
        <dbReference type="EMBL" id="EWM21451.1"/>
    </source>
</evidence>
<dbReference type="AlphaFoldDB" id="W7TLZ6"/>
<comment type="caution">
    <text evidence="1">The sequence shown here is derived from an EMBL/GenBank/DDBJ whole genome shotgun (WGS) entry which is preliminary data.</text>
</comment>
<gene>
    <name evidence="1" type="ORF">Naga_100019g61</name>
</gene>
<dbReference type="EMBL" id="AZIL01002467">
    <property type="protein sequence ID" value="EWM21451.1"/>
    <property type="molecule type" value="Genomic_DNA"/>
</dbReference>
<name>W7TLZ6_9STRA</name>
<reference evidence="1 2" key="1">
    <citation type="journal article" date="2014" name="Mol. Plant">
        <title>Chromosome Scale Genome Assembly and Transcriptome Profiling of Nannochloropsis gaditana in Nitrogen Depletion.</title>
        <authorList>
            <person name="Corteggiani Carpinelli E."/>
            <person name="Telatin A."/>
            <person name="Vitulo N."/>
            <person name="Forcato C."/>
            <person name="D'Angelo M."/>
            <person name="Schiavon R."/>
            <person name="Vezzi A."/>
            <person name="Giacometti G.M."/>
            <person name="Morosinotto T."/>
            <person name="Valle G."/>
        </authorList>
    </citation>
    <scope>NUCLEOTIDE SEQUENCE [LARGE SCALE GENOMIC DNA]</scope>
    <source>
        <strain evidence="1 2">B-31</strain>
    </source>
</reference>
<proteinExistence type="predicted"/>
<organism evidence="1 2">
    <name type="scientific">Nannochloropsis gaditana</name>
    <dbReference type="NCBI Taxonomy" id="72520"/>
    <lineage>
        <taxon>Eukaryota</taxon>
        <taxon>Sar</taxon>
        <taxon>Stramenopiles</taxon>
        <taxon>Ochrophyta</taxon>
        <taxon>Eustigmatophyceae</taxon>
        <taxon>Eustigmatales</taxon>
        <taxon>Monodopsidaceae</taxon>
        <taxon>Nannochloropsis</taxon>
    </lineage>
</organism>
<protein>
    <submittedName>
        <fullName evidence="1">Uncharacterized protein</fullName>
    </submittedName>
</protein>
<evidence type="ECO:0000313" key="2">
    <source>
        <dbReference type="Proteomes" id="UP000019335"/>
    </source>
</evidence>
<dbReference type="Proteomes" id="UP000019335">
    <property type="component" value="Unassembled WGS sequence"/>
</dbReference>
<sequence length="76" mass="8859">MATKPEWVYYVCASTIYRTTIPVFLTGVHTALHPFARLHGQGNFRRNIIIHRKSDMICRVKNSIYDLVYETQIDTS</sequence>
<keyword evidence="2" id="KW-1185">Reference proteome</keyword>